<dbReference type="Gene3D" id="3.30.559.10">
    <property type="entry name" value="Chloramphenicol acetyltransferase-like domain"/>
    <property type="match status" value="1"/>
</dbReference>
<comment type="caution">
    <text evidence="1">The sequence shown here is derived from an EMBL/GenBank/DDBJ whole genome shotgun (WGS) entry which is preliminary data.</text>
</comment>
<name>A0A7X0J0X4_9SPHI</name>
<proteinExistence type="predicted"/>
<dbReference type="EMBL" id="JACHCC010000003">
    <property type="protein sequence ID" value="MBB6499049.1"/>
    <property type="molecule type" value="Genomic_DNA"/>
</dbReference>
<dbReference type="AlphaFoldDB" id="A0A7X0J0X4"/>
<protein>
    <recommendedName>
        <fullName evidence="3">Condensation domain-containing protein</fullName>
    </recommendedName>
</protein>
<evidence type="ECO:0000313" key="2">
    <source>
        <dbReference type="Proteomes" id="UP000521017"/>
    </source>
</evidence>
<dbReference type="Proteomes" id="UP000521017">
    <property type="component" value="Unassembled WGS sequence"/>
</dbReference>
<sequence length="435" mass="51274">MSDVNHLVSPKQIAAFELYDRLGAEYLHIAIGLKSKSHLKIENAWYSLVSQREILRSLLIYQDGYLYRKELSFDKELFHLDFETVEEDNNLAEQITQRINILNKYPVNNKRLFYGTVYECSDYSVVILFINHIIGNTAALSILKEDFIKVYKDDSASLQLYSFENYVSHHITQSRKSFLTEYDFHSHKLNSIIPGMVKPNELIVDLSNNEAFIHSITAKTFDHRKHFLHTPETKPEGSVFCQLSSYLIIPKYTEIKFQKFSLYTLVVAAYLKAMNELHTKKYYFQFLMDYKNNKYVSHQIGDFSGDFYMTNLSTSMDGVEFLTSVQMELFKTYKTHAIYNYQMYDIDVGALFSNCNMLVNYTPLNVVNVEEPVDELTEIRFDYIRAHNANFELCIDIKGLMTYRVLFNEQVYTKRFIDDFNDLWRINFQKFLTIF</sequence>
<accession>A0A7X0J0X4</accession>
<evidence type="ECO:0000313" key="1">
    <source>
        <dbReference type="EMBL" id="MBB6499049.1"/>
    </source>
</evidence>
<reference evidence="1 2" key="1">
    <citation type="submission" date="2020-08" db="EMBL/GenBank/DDBJ databases">
        <title>Genomic Encyclopedia of Type Strains, Phase IV (KMG-V): Genome sequencing to study the core and pangenomes of soil and plant-associated prokaryotes.</title>
        <authorList>
            <person name="Whitman W."/>
        </authorList>
    </citation>
    <scope>NUCLEOTIDE SEQUENCE [LARGE SCALE GENOMIC DNA]</scope>
    <source>
        <strain evidence="1 2">M2T3</strain>
    </source>
</reference>
<organism evidence="1 2">
    <name type="scientific">Pedobacter cryoconitis</name>
    <dbReference type="NCBI Taxonomy" id="188932"/>
    <lineage>
        <taxon>Bacteria</taxon>
        <taxon>Pseudomonadati</taxon>
        <taxon>Bacteroidota</taxon>
        <taxon>Sphingobacteriia</taxon>
        <taxon>Sphingobacteriales</taxon>
        <taxon>Sphingobacteriaceae</taxon>
        <taxon>Pedobacter</taxon>
    </lineage>
</organism>
<dbReference type="SUPFAM" id="SSF52777">
    <property type="entry name" value="CoA-dependent acyltransferases"/>
    <property type="match status" value="1"/>
</dbReference>
<dbReference type="RefSeq" id="WP_184623732.1">
    <property type="nucleotide sequence ID" value="NZ_JACHCC010000003.1"/>
</dbReference>
<dbReference type="InterPro" id="IPR023213">
    <property type="entry name" value="CAT-like_dom_sf"/>
</dbReference>
<evidence type="ECO:0008006" key="3">
    <source>
        <dbReference type="Google" id="ProtNLM"/>
    </source>
</evidence>
<gene>
    <name evidence="1" type="ORF">HDF25_001190</name>
</gene>